<feature type="transmembrane region" description="Helical" evidence="17">
    <location>
        <begin position="90"/>
        <end position="112"/>
    </location>
</feature>
<keyword evidence="11 17" id="KW-1133">Transmembrane helix</keyword>
<evidence type="ECO:0000256" key="1">
    <source>
        <dbReference type="ARBA" id="ARBA00004167"/>
    </source>
</evidence>
<keyword evidence="12 17" id="KW-0472">Membrane</keyword>
<evidence type="ECO:0000256" key="13">
    <source>
        <dbReference type="ARBA" id="ARBA00023170"/>
    </source>
</evidence>
<dbReference type="PROSITE" id="PS50011">
    <property type="entry name" value="PROTEIN_KINASE_DOM"/>
    <property type="match status" value="8"/>
</dbReference>
<dbReference type="InterPro" id="IPR008271">
    <property type="entry name" value="Ser/Thr_kinase_AS"/>
</dbReference>
<feature type="binding site" evidence="15">
    <location>
        <position position="1777"/>
    </location>
    <ligand>
        <name>ATP</name>
        <dbReference type="ChEBI" id="CHEBI:30616"/>
    </ligand>
</feature>
<dbReference type="InterPro" id="IPR001245">
    <property type="entry name" value="Ser-Thr/Tyr_kinase_cat_dom"/>
</dbReference>
<dbReference type="FunFam" id="1.10.510.10:FF:000146">
    <property type="entry name" value="LRR receptor-like serine/threonine-protein kinase IOS1"/>
    <property type="match status" value="3"/>
</dbReference>
<dbReference type="SMART" id="SM00220">
    <property type="entry name" value="S_TKc"/>
    <property type="match status" value="7"/>
</dbReference>
<keyword evidence="5 17" id="KW-0812">Transmembrane</keyword>
<evidence type="ECO:0000256" key="15">
    <source>
        <dbReference type="PROSITE-ProRule" id="PRU10141"/>
    </source>
</evidence>
<keyword evidence="4" id="KW-0808">Transferase</keyword>
<feature type="compositionally biased region" description="Basic and acidic residues" evidence="16">
    <location>
        <begin position="1170"/>
        <end position="1184"/>
    </location>
</feature>
<evidence type="ECO:0000256" key="10">
    <source>
        <dbReference type="ARBA" id="ARBA00022840"/>
    </source>
</evidence>
<dbReference type="GO" id="GO:0004674">
    <property type="term" value="F:protein serine/threonine kinase activity"/>
    <property type="evidence" value="ECO:0007669"/>
    <property type="project" value="UniProtKB-KW"/>
</dbReference>
<feature type="region of interest" description="Disordered" evidence="16">
    <location>
        <begin position="2999"/>
        <end position="3028"/>
    </location>
</feature>
<feature type="domain" description="Protein kinase" evidence="18">
    <location>
        <begin position="1748"/>
        <end position="2029"/>
    </location>
</feature>
<keyword evidence="8 15" id="KW-0547">Nucleotide-binding</keyword>
<feature type="binding site" evidence="15">
    <location>
        <position position="2664"/>
    </location>
    <ligand>
        <name>ATP</name>
        <dbReference type="ChEBI" id="CHEBI:30616"/>
    </ligand>
</feature>
<name>A0AA88UHA5_9ASTE</name>
<feature type="binding site" evidence="15">
    <location>
        <position position="838"/>
    </location>
    <ligand>
        <name>ATP</name>
        <dbReference type="ChEBI" id="CHEBI:30616"/>
    </ligand>
</feature>
<evidence type="ECO:0000256" key="3">
    <source>
        <dbReference type="ARBA" id="ARBA00022553"/>
    </source>
</evidence>
<dbReference type="PANTHER" id="PTHR27006:SF616">
    <property type="entry name" value="CYSTEINE-RICH RECEPTOR-LIKE PROTEIN KINASE 10"/>
    <property type="match status" value="1"/>
</dbReference>
<dbReference type="PROSITE" id="PS00107">
    <property type="entry name" value="PROTEIN_KINASE_ATP"/>
    <property type="match status" value="4"/>
</dbReference>
<gene>
    <name evidence="19" type="ORF">RJ640_005670</name>
</gene>
<dbReference type="CDD" id="cd14066">
    <property type="entry name" value="STKc_IRAK"/>
    <property type="match status" value="5"/>
</dbReference>
<feature type="region of interest" description="Disordered" evidence="16">
    <location>
        <begin position="1159"/>
        <end position="1193"/>
    </location>
</feature>
<organism evidence="19 20">
    <name type="scientific">Escallonia rubra</name>
    <dbReference type="NCBI Taxonomy" id="112253"/>
    <lineage>
        <taxon>Eukaryota</taxon>
        <taxon>Viridiplantae</taxon>
        <taxon>Streptophyta</taxon>
        <taxon>Embryophyta</taxon>
        <taxon>Tracheophyta</taxon>
        <taxon>Spermatophyta</taxon>
        <taxon>Magnoliopsida</taxon>
        <taxon>eudicotyledons</taxon>
        <taxon>Gunneridae</taxon>
        <taxon>Pentapetalae</taxon>
        <taxon>asterids</taxon>
        <taxon>campanulids</taxon>
        <taxon>Escalloniales</taxon>
        <taxon>Escalloniaceae</taxon>
        <taxon>Escallonia</taxon>
    </lineage>
</organism>
<dbReference type="GO" id="GO:0016020">
    <property type="term" value="C:membrane"/>
    <property type="evidence" value="ECO:0007669"/>
    <property type="project" value="UniProtKB-SubCell"/>
</dbReference>
<dbReference type="InterPro" id="IPR000719">
    <property type="entry name" value="Prot_kinase_dom"/>
</dbReference>
<keyword evidence="13" id="KW-0675">Receptor</keyword>
<protein>
    <recommendedName>
        <fullName evidence="18">Protein kinase domain-containing protein</fullName>
    </recommendedName>
</protein>
<evidence type="ECO:0000256" key="4">
    <source>
        <dbReference type="ARBA" id="ARBA00022679"/>
    </source>
</evidence>
<evidence type="ECO:0000256" key="8">
    <source>
        <dbReference type="ARBA" id="ARBA00022741"/>
    </source>
</evidence>
<proteinExistence type="predicted"/>
<evidence type="ECO:0000259" key="18">
    <source>
        <dbReference type="PROSITE" id="PS50011"/>
    </source>
</evidence>
<dbReference type="Pfam" id="PF07714">
    <property type="entry name" value="PK_Tyr_Ser-Thr"/>
    <property type="match status" value="10"/>
</dbReference>
<keyword evidence="10 15" id="KW-0067">ATP-binding</keyword>
<keyword evidence="6" id="KW-0732">Signal</keyword>
<evidence type="ECO:0000313" key="19">
    <source>
        <dbReference type="EMBL" id="KAK2984929.1"/>
    </source>
</evidence>
<dbReference type="FunFam" id="1.10.510.10:FF:000129">
    <property type="entry name" value="cysteine-rich receptor-like protein kinase 10"/>
    <property type="match status" value="4"/>
</dbReference>
<keyword evidence="9" id="KW-0418">Kinase</keyword>
<feature type="compositionally biased region" description="Basic and acidic residues" evidence="16">
    <location>
        <begin position="460"/>
        <end position="474"/>
    </location>
</feature>
<evidence type="ECO:0000256" key="16">
    <source>
        <dbReference type="SAM" id="MobiDB-lite"/>
    </source>
</evidence>
<evidence type="ECO:0000256" key="12">
    <source>
        <dbReference type="ARBA" id="ARBA00023136"/>
    </source>
</evidence>
<feature type="region of interest" description="Disordered" evidence="16">
    <location>
        <begin position="2099"/>
        <end position="2129"/>
    </location>
</feature>
<evidence type="ECO:0000256" key="2">
    <source>
        <dbReference type="ARBA" id="ARBA00022527"/>
    </source>
</evidence>
<keyword evidence="3" id="KW-0597">Phosphoprotein</keyword>
<comment type="caution">
    <text evidence="19">The sequence shown here is derived from an EMBL/GenBank/DDBJ whole genome shotgun (WGS) entry which is preliminary data.</text>
</comment>
<feature type="transmembrane region" description="Helical" evidence="17">
    <location>
        <begin position="2574"/>
        <end position="2592"/>
    </location>
</feature>
<dbReference type="Gene3D" id="3.30.200.20">
    <property type="entry name" value="Phosphorylase Kinase, domain 1"/>
    <property type="match status" value="8"/>
</dbReference>
<dbReference type="PANTHER" id="PTHR27006">
    <property type="entry name" value="PROMASTIGOTE SURFACE ANTIGEN PROTEIN PSA"/>
    <property type="match status" value="1"/>
</dbReference>
<dbReference type="GO" id="GO:0005524">
    <property type="term" value="F:ATP binding"/>
    <property type="evidence" value="ECO:0007669"/>
    <property type="project" value="UniProtKB-UniRule"/>
</dbReference>
<dbReference type="EMBL" id="JAVXUO010001207">
    <property type="protein sequence ID" value="KAK2984929.1"/>
    <property type="molecule type" value="Genomic_DNA"/>
</dbReference>
<evidence type="ECO:0000256" key="11">
    <source>
        <dbReference type="ARBA" id="ARBA00022989"/>
    </source>
</evidence>
<feature type="domain" description="Protein kinase" evidence="18">
    <location>
        <begin position="441"/>
        <end position="731"/>
    </location>
</feature>
<dbReference type="FunFam" id="1.10.510.10:FF:000095">
    <property type="entry name" value="protein STRUBBELIG-RECEPTOR FAMILY 8"/>
    <property type="match status" value="1"/>
</dbReference>
<feature type="domain" description="Protein kinase" evidence="18">
    <location>
        <begin position="809"/>
        <end position="1090"/>
    </location>
</feature>
<keyword evidence="2" id="KW-0723">Serine/threonine-protein kinase</keyword>
<feature type="domain" description="Protein kinase" evidence="18">
    <location>
        <begin position="3004"/>
        <end position="3261"/>
    </location>
</feature>
<reference evidence="19" key="1">
    <citation type="submission" date="2022-12" db="EMBL/GenBank/DDBJ databases">
        <title>Draft genome assemblies for two species of Escallonia (Escalloniales).</title>
        <authorList>
            <person name="Chanderbali A."/>
            <person name="Dervinis C."/>
            <person name="Anghel I."/>
            <person name="Soltis D."/>
            <person name="Soltis P."/>
            <person name="Zapata F."/>
        </authorList>
    </citation>
    <scope>NUCLEOTIDE SEQUENCE</scope>
    <source>
        <strain evidence="19">UCBG92.1500</strain>
        <tissue evidence="19">Leaf</tissue>
    </source>
</reference>
<dbReference type="GO" id="GO:0006950">
    <property type="term" value="P:response to stress"/>
    <property type="evidence" value="ECO:0007669"/>
    <property type="project" value="UniProtKB-ARBA"/>
</dbReference>
<evidence type="ECO:0000256" key="5">
    <source>
        <dbReference type="ARBA" id="ARBA00022692"/>
    </source>
</evidence>
<feature type="compositionally biased region" description="Basic and acidic residues" evidence="16">
    <location>
        <begin position="2109"/>
        <end position="2123"/>
    </location>
</feature>
<feature type="domain" description="Protein kinase" evidence="18">
    <location>
        <begin position="1245"/>
        <end position="1521"/>
    </location>
</feature>
<keyword evidence="20" id="KW-1185">Reference proteome</keyword>
<dbReference type="InterPro" id="IPR017441">
    <property type="entry name" value="Protein_kinase_ATP_BS"/>
</dbReference>
<sequence length="3321" mass="371264">MAPECATHGQFSEKSDVFSFGVLVLEIISGQKNYCFQKSEKDLLSYRRRGEAVKRQPWHWLCCRAHIPDSRLEDSCTAPKLRKLWFAFDFGNPIANGAIILIALLNVIVYYLRELQESNLDDKEKRDYSLPLPSSEHQLCRRFSFGELQLATNNFDDASVIGRGGFGKVYKGFIDNGPSIVAIKRLNSRSHQGAPEFRTEIELLSRFRHSHLVSLIGYCDECHEMILVYIYMPRGTLANHLHKIDKSSHAPLSWVQRLKICIGAARGLDYLHTGTGVKDRVIHRDVKSSNILLDEDWAAKISDFGMSKVGPANQSCTHVSTHVRGTFGYLDPDYYSTGQLTRKSDVYAFGVVLFEVLCGRPAVDTRLDDEEQWGLARWAKHCIKGGKVGQIIDPSLQGKILSDCLMVFVQIAEQCLCNRPKKRPTMAEVVAKLEYALALQERTYSVEGEGTADSSIKSGDGGRHAKHVYDDTRLGDASSRQSRTRPPRLPYWKRFLFFEPIADGPFLGAYSFRAIREATGNFSDTCITGYDAFGYFYKGVLPNGQEIAVKRMYMDNERAVQELKHPVERPHLDWHKRWKIIEGVARGLLHLHVDSRLQIIHGNLNADNVLLDIEMNPKISGFGLARSLKSDKTQDTASNICGTFGYLAPECISHGQHSTKSDVFSFGVLVLEIISGQSSATFPQSSKNAEDLLSYAWKCWQKGTCLNLVDPILKADTSSMEDIVRCVHIGLLCVQELAVDRPSMAAVVPMLSSPSITLPTPFEPPCFKHAVYRSSSMFHDHISSALPSSEHQLCRHFSFGELQLATNNFDDASIIGRGGFGKVYKGAIDNGASIVAIKRLNSGSHQGGPEFRTEVELLPRFRHSHLVPLIGYCDECHEMILVYKYMPRGTLADHLHKIDKSSHAPLFWVQRLKICIGAARGLDYLHTGTGVKDRIIHRDVKSSNILLDEDWEAKISDFGMSKVGPANQSCTHVSTHVKGTFGYLDPNYNLTGQLTRKSDVYSFGVVLFEVLCGRPAVDIRLDDEEQWGLAGWAKHCVKGGKVDQIIDISLQGKILSDCLMVFVQIAEQCLHSRPKKRPTMAEVVVRLEYALALQERTYSLMVEEESLSFSEAYDNQDDAYSSVEHEVITARSDDPNVQPTESDIGRKKLVGEGFSVEGEGTVHSSMKTGDGGRHAKHVSDDTRLGDASSMQSRTRSPRLPCWKRFRSLCTDSASVNSDGSFLDEDSTLKSLRYSFRTISLATLNFSYSRKLGDDESGRIYKGILPNGQEIAVKRLSEYARQEERDFKNNVFIAAKLQHENLVRFLGFCIEAAEEFLIYEFMPNASVAQFLSDRVKSPYLDWHKRWKIIGGVARGLLYLHEDSQERTVHRYINAGNVLLDAEMNPKIAFFGLGRSRMLNEAQGITTIVHRPIGYVAPEYAMYGQYTMKSDVFSFSVLVLEIISGRKTSNLRQSREKGEDLLSDAWKCWRKETCLNLVDPIMKVDTSSMRDIVRCIHIGLLGVQEIAADRPSMAAVVAMLSSLSVTLPVPSKPAYFMRALSNTVTPNTCGGYMAPECATHGQFSEKSDVFSFGVLVLEIISGQKNYCFQKSEKDLLSYKAILVAFVAVRVMVERSTGILQNPLPSGMFHYHISNLTMLYFFFLHLPLFTFVGNIPTPYSAVDDSLHDRHPPSAPKLQKLGLAFDSGNPIANGAIILIVLLNIIVYYLRKLQESNLDDKEKRNNSLSLPSSEHQLCRCFSFNELQLATNNFDDASVIGKGGFGKVYKGVIDNGASILAIKRLNSRSHQGAPEFRTEIDLLSRFRHSHLVSLIGYCDECHEMILVYKYMPRGTLADRLHKIDKSSHAPLSWVQRLKICIGAARGLDYLHTGTGFKDRVIHRDVKSSNILLDEDWAAKISDFGMSKVGPANQSCTNVSTNVKGTFGYLDPDYYLTHVLTRKSDVYSFGVVLFEVLCGRPAIDIRLDDEEQWGLAGWAKHCIKGGKVDQIIDPSLQGKILSDSLMVFVQIAEQCLHNRPKKRPTMAEVVVRLEYALALQERTSSLMVEEESLNFSEAYDSQDDAYSSVEHELITARSDGLNVQPIGDDLGRKKLVREGLSVEGEGTVDSSINDGDGGHHAKHIHDDTRLGDASSRLSRTRPPRLTFWKRFQSLFRGSASVNSGGSFLDVDSTLKSLQYSFRTISVATGDFSDTCMLGEDAFGPIYKGILPDGQEIAVKRLSEDSRQGELEFKNEVLLVAKLQHRNLVRLLGFCMEAAERLLIYEFMPNASVEHFLSALDRVKRPYLDWHKRWKIIGGVARGLLYLHEDSHVRFIHRDLKPSNVLLDTEMNPKIADFGLARSLVLDETQGTTTELCGTFGYMAPEYAMHGQYSMKSDVFSFGVLVLEIVSGQKTSTFRQGSKNAEDLRSYAWNCWRKGTCLNLVDPILKADTSSVRDILRCIHIGLLCVQELAADRPSMAAVVLMLSSPSVTLPVPSEPAYFMHGTISPESETDSAGSRVSDPKMKAGTSPMGDIVSSMFHYHISILIILYFFFLRLPLFTFAGNIPPPYSAVDDSLYDGHPPSAPKLRKLLFAFDFGNPIANGAIILIALLNVIVYYLRELQESNLDDKQKRDYSLPLPFSEHQLCRRFSFGELQLATNNFDDASVIGQGGFGKVYKGVIDNGASIVAIKRLNYGSHQGAPEFRTEIELLSRFRHSHIVPLIGYCDECHEMILVYKYMPRGTLADHLHNFDESSLAPLSWVQRLNISIGAARGLDYLHTGTGFKDRVIHRDVKSSNILLEEDWAAKISDFGMSKVGPANQSCTYVRTRVKGTFGYFDPNYYLTGRLTRKSDVYSFGVVLFEVMCGRPAVDTRLNDEEQWGLAGWAKHCIKEGKVDQIIDPSLQGKILSDCLMVFVQIAEQCLHNRPKKRPTMAEVVVRLEYALALQQRTYSLMVEEESLNFSEAYDNHDDAYSSVEHEVINASSDDLNVQPIEGDLGRKKLGGAGFSIEGDGTVDSSVNNGDGGRHAKHIHDNTRLGDASSRQSRTRPPRGILPNGQEIAVKRLSRYSTQGEPEFKNEVVLLANLQHRNLARFLGFCSKAAKRLLIYEFMPNASVSNILYDRVKHPYLDWQKRWKIIGGVARGLLYLHEDSRVQITHRNLHINNVLLDIDMNPRLSGFGFARSLMLDETQGTTSIIRATSGWIAPEYAMHGQCSIKSDVFSFGVLVLQTVSGQKAGTFLQGSENAEDLLSYAWKCWRTGMCLNLVDPILKADTSSMQDIVRCIHVGLLCVQELAADRPSMAAVILMLSSLSVTLPMPSEPAYFKHGSISSELESDSAGSESPVVSED</sequence>
<dbReference type="SUPFAM" id="SSF56112">
    <property type="entry name" value="Protein kinase-like (PK-like)"/>
    <property type="match status" value="10"/>
</dbReference>
<evidence type="ECO:0000256" key="6">
    <source>
        <dbReference type="ARBA" id="ARBA00022729"/>
    </source>
</evidence>
<evidence type="ECO:0000313" key="20">
    <source>
        <dbReference type="Proteomes" id="UP001187471"/>
    </source>
</evidence>
<evidence type="ECO:0000256" key="9">
    <source>
        <dbReference type="ARBA" id="ARBA00022777"/>
    </source>
</evidence>
<keyword evidence="7" id="KW-0677">Repeat</keyword>
<dbReference type="FunFam" id="3.30.200.20:FF:000039">
    <property type="entry name" value="receptor-like protein kinase FERONIA"/>
    <property type="match status" value="4"/>
</dbReference>
<evidence type="ECO:0000256" key="17">
    <source>
        <dbReference type="SAM" id="Phobius"/>
    </source>
</evidence>
<dbReference type="PROSITE" id="PS00108">
    <property type="entry name" value="PROTEIN_KINASE_ST"/>
    <property type="match status" value="5"/>
</dbReference>
<evidence type="ECO:0000256" key="7">
    <source>
        <dbReference type="ARBA" id="ARBA00022737"/>
    </source>
</evidence>
<feature type="domain" description="Protein kinase" evidence="18">
    <location>
        <begin position="155"/>
        <end position="436"/>
    </location>
</feature>
<dbReference type="Proteomes" id="UP001187471">
    <property type="component" value="Unassembled WGS sequence"/>
</dbReference>
<dbReference type="Gene3D" id="1.10.510.10">
    <property type="entry name" value="Transferase(Phosphotransferase) domain 1"/>
    <property type="match status" value="10"/>
</dbReference>
<feature type="binding site" evidence="15">
    <location>
        <position position="184"/>
    </location>
    <ligand>
        <name>ATP</name>
        <dbReference type="ChEBI" id="CHEBI:30616"/>
    </ligand>
</feature>
<dbReference type="FunFam" id="3.30.200.20:FF:000727">
    <property type="entry name" value="Cysteine-rich RLK (RECEPTOR-like protein kinase) 23"/>
    <property type="match status" value="1"/>
</dbReference>
<feature type="region of interest" description="Disordered" evidence="16">
    <location>
        <begin position="450"/>
        <end position="485"/>
    </location>
</feature>
<keyword evidence="14" id="KW-0325">Glycoprotein</keyword>
<comment type="subcellular location">
    <subcellularLocation>
        <location evidence="1">Membrane</location>
        <topology evidence="1">Single-pass membrane protein</topology>
    </subcellularLocation>
</comment>
<feature type="domain" description="Protein kinase" evidence="18">
    <location>
        <begin position="2635"/>
        <end position="2916"/>
    </location>
</feature>
<dbReference type="InterPro" id="IPR011009">
    <property type="entry name" value="Kinase-like_dom_sf"/>
</dbReference>
<feature type="domain" description="Protein kinase" evidence="18">
    <location>
        <begin position="2184"/>
        <end position="2464"/>
    </location>
</feature>
<feature type="transmembrane region" description="Helical" evidence="17">
    <location>
        <begin position="2513"/>
        <end position="2532"/>
    </location>
</feature>
<evidence type="ECO:0000256" key="14">
    <source>
        <dbReference type="ARBA" id="ARBA00023180"/>
    </source>
</evidence>
<accession>A0AA88UHA5</accession>